<organism evidence="2 3">
    <name type="scientific">Mycena maculata</name>
    <dbReference type="NCBI Taxonomy" id="230809"/>
    <lineage>
        <taxon>Eukaryota</taxon>
        <taxon>Fungi</taxon>
        <taxon>Dikarya</taxon>
        <taxon>Basidiomycota</taxon>
        <taxon>Agaricomycotina</taxon>
        <taxon>Agaricomycetes</taxon>
        <taxon>Agaricomycetidae</taxon>
        <taxon>Agaricales</taxon>
        <taxon>Marasmiineae</taxon>
        <taxon>Mycenaceae</taxon>
        <taxon>Mycena</taxon>
    </lineage>
</organism>
<evidence type="ECO:0008006" key="4">
    <source>
        <dbReference type="Google" id="ProtNLM"/>
    </source>
</evidence>
<dbReference type="PANTHER" id="PTHR42060">
    <property type="entry name" value="NHL REPEAT-CONTAINING PROTEIN-RELATED"/>
    <property type="match status" value="1"/>
</dbReference>
<proteinExistence type="predicted"/>
<evidence type="ECO:0000313" key="2">
    <source>
        <dbReference type="EMBL" id="KAJ7716913.1"/>
    </source>
</evidence>
<dbReference type="InterPro" id="IPR011042">
    <property type="entry name" value="6-blade_b-propeller_TolB-like"/>
</dbReference>
<dbReference type="AlphaFoldDB" id="A0AAD7HBI5"/>
<accession>A0AAD7HBI5</accession>
<protein>
    <recommendedName>
        <fullName evidence="4">SMP-30/Gluconolactonase/LRE-like region domain-containing protein</fullName>
    </recommendedName>
</protein>
<name>A0AAD7HBI5_9AGAR</name>
<reference evidence="2" key="1">
    <citation type="submission" date="2023-03" db="EMBL/GenBank/DDBJ databases">
        <title>Massive genome expansion in bonnet fungi (Mycena s.s.) driven by repeated elements and novel gene families across ecological guilds.</title>
        <authorList>
            <consortium name="Lawrence Berkeley National Laboratory"/>
            <person name="Harder C.B."/>
            <person name="Miyauchi S."/>
            <person name="Viragh M."/>
            <person name="Kuo A."/>
            <person name="Thoen E."/>
            <person name="Andreopoulos B."/>
            <person name="Lu D."/>
            <person name="Skrede I."/>
            <person name="Drula E."/>
            <person name="Henrissat B."/>
            <person name="Morin E."/>
            <person name="Kohler A."/>
            <person name="Barry K."/>
            <person name="LaButti K."/>
            <person name="Morin E."/>
            <person name="Salamov A."/>
            <person name="Lipzen A."/>
            <person name="Mereny Z."/>
            <person name="Hegedus B."/>
            <person name="Baldrian P."/>
            <person name="Stursova M."/>
            <person name="Weitz H."/>
            <person name="Taylor A."/>
            <person name="Grigoriev I.V."/>
            <person name="Nagy L.G."/>
            <person name="Martin F."/>
            <person name="Kauserud H."/>
        </authorList>
    </citation>
    <scope>NUCLEOTIDE SEQUENCE</scope>
    <source>
        <strain evidence="2">CBHHK188m</strain>
    </source>
</reference>
<comment type="caution">
    <text evidence="2">The sequence shown here is derived from an EMBL/GenBank/DDBJ whole genome shotgun (WGS) entry which is preliminary data.</text>
</comment>
<feature type="signal peptide" evidence="1">
    <location>
        <begin position="1"/>
        <end position="20"/>
    </location>
</feature>
<feature type="chain" id="PRO_5042053506" description="SMP-30/Gluconolactonase/LRE-like region domain-containing protein" evidence="1">
    <location>
        <begin position="21"/>
        <end position="304"/>
    </location>
</feature>
<dbReference type="EMBL" id="JARJLG010000326">
    <property type="protein sequence ID" value="KAJ7716913.1"/>
    <property type="molecule type" value="Genomic_DNA"/>
</dbReference>
<keyword evidence="3" id="KW-1185">Reference proteome</keyword>
<dbReference type="SUPFAM" id="SSF63829">
    <property type="entry name" value="Calcium-dependent phosphotriesterase"/>
    <property type="match status" value="1"/>
</dbReference>
<evidence type="ECO:0000313" key="3">
    <source>
        <dbReference type="Proteomes" id="UP001215280"/>
    </source>
</evidence>
<dbReference type="Proteomes" id="UP001215280">
    <property type="component" value="Unassembled WGS sequence"/>
</dbReference>
<evidence type="ECO:0000256" key="1">
    <source>
        <dbReference type="SAM" id="SignalP"/>
    </source>
</evidence>
<gene>
    <name evidence="2" type="ORF">DFH07DRAFT_1068294</name>
</gene>
<dbReference type="Gene3D" id="2.120.10.30">
    <property type="entry name" value="TolB, C-terminal domain"/>
    <property type="match status" value="2"/>
</dbReference>
<sequence>MRFNFLWILPFAISVTIPDAADIPVLDGVGPREHCCAAVSKLLLTASSSPTLYTLDPTSTNATVDEVYTFPNSTGLTGIIEYQPDVYALVASALNTTTRKAAPGTVAIWRVDLTSQTPAVTQVVVNPQITLLNGLLVVPGHPDVVLAAESVIGGDASSPGEAPWPALGINGLHVRDGALYFTNSQLTTFARIPLRFAGGLVSQAGAAQVLGGVQPTRVYDDFAFDRAGLAWVTKHPAALTLLYPLGNGTWAEETAAGDPAGNYTVFIEPTSAAFGRGSSAEEDTLYVVTAGGQVVGVNTSGAAG</sequence>
<dbReference type="PANTHER" id="PTHR42060:SF1">
    <property type="entry name" value="NHL REPEAT-CONTAINING PROTEIN"/>
    <property type="match status" value="1"/>
</dbReference>
<dbReference type="InterPro" id="IPR052998">
    <property type="entry name" value="Hetero-Diels-Alderase-like"/>
</dbReference>
<keyword evidence="1" id="KW-0732">Signal</keyword>